<dbReference type="RefSeq" id="WP_107663089.1">
    <property type="nucleotide sequence ID" value="NZ_PZKG01000019.1"/>
</dbReference>
<dbReference type="GO" id="GO:0003676">
    <property type="term" value="F:nucleic acid binding"/>
    <property type="evidence" value="ECO:0007669"/>
    <property type="project" value="InterPro"/>
</dbReference>
<comment type="caution">
    <text evidence="7">The sequence shown here is derived from an EMBL/GenBank/DDBJ whole genome shotgun (WGS) entry which is preliminary data.</text>
</comment>
<gene>
    <name evidence="7" type="ORF">C5F48_06445</name>
</gene>
<dbReference type="InterPro" id="IPR002052">
    <property type="entry name" value="DNA_methylase_N6_adenine_CS"/>
</dbReference>
<evidence type="ECO:0000256" key="3">
    <source>
        <dbReference type="ARBA" id="ARBA00022603"/>
    </source>
</evidence>
<keyword evidence="8" id="KW-1185">Reference proteome</keyword>
<evidence type="ECO:0000256" key="5">
    <source>
        <dbReference type="ARBA" id="ARBA00022691"/>
    </source>
</evidence>
<dbReference type="AlphaFoldDB" id="A0A2T4JXF7"/>
<keyword evidence="2" id="KW-0698">rRNA processing</keyword>
<dbReference type="GO" id="GO:0008757">
    <property type="term" value="F:S-adenosylmethionine-dependent methyltransferase activity"/>
    <property type="evidence" value="ECO:0007669"/>
    <property type="project" value="InterPro"/>
</dbReference>
<keyword evidence="3" id="KW-0489">Methyltransferase</keyword>
<organism evidence="7 8">
    <name type="scientific">Cereibacter changlensis JA139</name>
    <dbReference type="NCBI Taxonomy" id="1188249"/>
    <lineage>
        <taxon>Bacteria</taxon>
        <taxon>Pseudomonadati</taxon>
        <taxon>Pseudomonadota</taxon>
        <taxon>Alphaproteobacteria</taxon>
        <taxon>Rhodobacterales</taxon>
        <taxon>Paracoccaceae</taxon>
        <taxon>Cereibacter</taxon>
    </lineage>
</organism>
<dbReference type="PANTHER" id="PTHR47816">
    <property type="entry name" value="RIBOSOMAL RNA SMALL SUBUNIT METHYLTRANSFERASE C"/>
    <property type="match status" value="1"/>
</dbReference>
<sequence>MRSARLTLALETGAVVLPDTGTIAIYRPRGGDDLSALPKDRLLVVQGFRPDHDAFAAQGYRVTVQGGSGHAAAIVCLPRAKAEARALLAEATRAVQPGGLVVVDGQKTDGVEAVYRDLGERLGVSATLSKAHGKLFSFAAAPGLEDWAAQPQQVEGGFQTLPGVFSAGGPDRGSMLLAEALPASLPGRGIDLGAGWGFLSRAVLAREGVKQLDLVEAEAAALDCARINITDPRARFHWADATSFKPEKLADFIVCNPPFHISRDADPALGMGFLQAAARLLQPAGVLWLVANRHLPYDRGLATLFREVKDIGGDSAFKLIRAARPERARHI</sequence>
<reference evidence="7 8" key="1">
    <citation type="submission" date="2018-03" db="EMBL/GenBank/DDBJ databases">
        <title>Cereibacter changlensis.</title>
        <authorList>
            <person name="Meyer T.E."/>
            <person name="Miller S."/>
            <person name="Lodha T."/>
            <person name="Gandham S."/>
            <person name="Chintalapati S."/>
            <person name="Chintalapati V.R."/>
        </authorList>
    </citation>
    <scope>NUCLEOTIDE SEQUENCE [LARGE SCALE GENOMIC DNA]</scope>
    <source>
        <strain evidence="7 8">JA139</strain>
    </source>
</reference>
<dbReference type="InterPro" id="IPR046977">
    <property type="entry name" value="RsmC/RlmG"/>
</dbReference>
<evidence type="ECO:0000256" key="1">
    <source>
        <dbReference type="ARBA" id="ARBA00022490"/>
    </source>
</evidence>
<keyword evidence="5" id="KW-0949">S-adenosyl-L-methionine</keyword>
<dbReference type="Gene3D" id="3.40.50.150">
    <property type="entry name" value="Vaccinia Virus protein VP39"/>
    <property type="match status" value="2"/>
</dbReference>
<dbReference type="OrthoDB" id="9816072at2"/>
<dbReference type="PANTHER" id="PTHR47816:SF4">
    <property type="entry name" value="RIBOSOMAL RNA SMALL SUBUNIT METHYLTRANSFERASE C"/>
    <property type="match status" value="1"/>
</dbReference>
<dbReference type="Proteomes" id="UP000241010">
    <property type="component" value="Unassembled WGS sequence"/>
</dbReference>
<feature type="domain" description="Methyltransferase small" evidence="6">
    <location>
        <begin position="158"/>
        <end position="320"/>
    </location>
</feature>
<name>A0A2T4JXF7_9RHOB</name>
<dbReference type="CDD" id="cd02440">
    <property type="entry name" value="AdoMet_MTases"/>
    <property type="match status" value="1"/>
</dbReference>
<dbReference type="InterPro" id="IPR007848">
    <property type="entry name" value="Small_mtfrase_dom"/>
</dbReference>
<dbReference type="Pfam" id="PF05175">
    <property type="entry name" value="MTS"/>
    <property type="match status" value="1"/>
</dbReference>
<dbReference type="InterPro" id="IPR029063">
    <property type="entry name" value="SAM-dependent_MTases_sf"/>
</dbReference>
<evidence type="ECO:0000256" key="4">
    <source>
        <dbReference type="ARBA" id="ARBA00022679"/>
    </source>
</evidence>
<keyword evidence="4" id="KW-0808">Transferase</keyword>
<protein>
    <submittedName>
        <fullName evidence="7">MFS transporter</fullName>
    </submittedName>
</protein>
<evidence type="ECO:0000313" key="7">
    <source>
        <dbReference type="EMBL" id="PTE22575.1"/>
    </source>
</evidence>
<dbReference type="GO" id="GO:0006364">
    <property type="term" value="P:rRNA processing"/>
    <property type="evidence" value="ECO:0007669"/>
    <property type="project" value="UniProtKB-KW"/>
</dbReference>
<evidence type="ECO:0000256" key="2">
    <source>
        <dbReference type="ARBA" id="ARBA00022552"/>
    </source>
</evidence>
<evidence type="ECO:0000259" key="6">
    <source>
        <dbReference type="Pfam" id="PF05175"/>
    </source>
</evidence>
<accession>A0A2T4JXF7</accession>
<dbReference type="EMBL" id="PZKG01000019">
    <property type="protein sequence ID" value="PTE22575.1"/>
    <property type="molecule type" value="Genomic_DNA"/>
</dbReference>
<keyword evidence="1" id="KW-0963">Cytoplasm</keyword>
<dbReference type="PROSITE" id="PS00092">
    <property type="entry name" value="N6_MTASE"/>
    <property type="match status" value="1"/>
</dbReference>
<dbReference type="SUPFAM" id="SSF53335">
    <property type="entry name" value="S-adenosyl-L-methionine-dependent methyltransferases"/>
    <property type="match status" value="1"/>
</dbReference>
<dbReference type="GO" id="GO:0008170">
    <property type="term" value="F:N-methyltransferase activity"/>
    <property type="evidence" value="ECO:0007669"/>
    <property type="project" value="UniProtKB-ARBA"/>
</dbReference>
<dbReference type="GO" id="GO:0032259">
    <property type="term" value="P:methylation"/>
    <property type="evidence" value="ECO:0007669"/>
    <property type="project" value="UniProtKB-KW"/>
</dbReference>
<evidence type="ECO:0000313" key="8">
    <source>
        <dbReference type="Proteomes" id="UP000241010"/>
    </source>
</evidence>
<proteinExistence type="predicted"/>